<feature type="transmembrane region" description="Helical" evidence="1">
    <location>
        <begin position="210"/>
        <end position="230"/>
    </location>
</feature>
<feature type="transmembrane region" description="Helical" evidence="1">
    <location>
        <begin position="12"/>
        <end position="31"/>
    </location>
</feature>
<feature type="transmembrane region" description="Helical" evidence="1">
    <location>
        <begin position="291"/>
        <end position="309"/>
    </location>
</feature>
<sequence length="489" mass="55261">MIKQKGFIDCKIEWLFYLFVLLSVFVFFGFIHPTTIFNGDEWFNLSLGREAWPEWHGFNPIKVVPEVSFPLLINVASFTLTPFGLTFLQSATFFTAALIAVLVVVYLRQFYLFTIEKMHCSQYSGLIIAAFHYLCLFGLFRTLNDSKSTYMLWELNITCYYHYLFPALINGSVALYFLRKGRELKGYLSTNPVLSGFIVLSVYLSIYSNIFSNLILAVTCGAVLLVDFVASRYKIVETIKSYPLHVLVLAMWVVSAIFEANGGRAERMGKSTLNISGAVDNALSLLSQMNGTFSTLIFVGIAACIFGCIASGKFQIQERKLVLIGLISSILIFTALTLISAKSSAEYIGKPVVMWGVLMYMIVLSSFGFSLLFRSNYASYLSPLIILMLVNASTNQSYSLKEPQSNLLTYQRTNAVTQDMIEQVQAALSENKREMILYVPKFDSEDNWPIPITRAREISWTLKSNGVIDKNISIRIQPDRKKNIEFDVH</sequence>
<keyword evidence="3" id="KW-1185">Reference proteome</keyword>
<feature type="transmembrane region" description="Helical" evidence="1">
    <location>
        <begin position="160"/>
        <end position="179"/>
    </location>
</feature>
<keyword evidence="1" id="KW-1133">Transmembrane helix</keyword>
<keyword evidence="1" id="KW-0472">Membrane</keyword>
<accession>A0AAW8H592</accession>
<keyword evidence="1" id="KW-0812">Transmembrane</keyword>
<feature type="transmembrane region" description="Helical" evidence="1">
    <location>
        <begin position="120"/>
        <end position="140"/>
    </location>
</feature>
<dbReference type="Proteomes" id="UP001225042">
    <property type="component" value="Unassembled WGS sequence"/>
</dbReference>
<gene>
    <name evidence="2" type="ORF">RBJ67_03000</name>
</gene>
<protein>
    <submittedName>
        <fullName evidence="2">Uncharacterized protein</fullName>
    </submittedName>
</protein>
<dbReference type="RefSeq" id="WP_306683230.1">
    <property type="nucleotide sequence ID" value="NZ_JAVDKR010000004.1"/>
</dbReference>
<comment type="caution">
    <text evidence="2">The sequence shown here is derived from an EMBL/GenBank/DDBJ whole genome shotgun (WGS) entry which is preliminary data.</text>
</comment>
<evidence type="ECO:0000313" key="3">
    <source>
        <dbReference type="Proteomes" id="UP001225042"/>
    </source>
</evidence>
<feature type="transmembrane region" description="Helical" evidence="1">
    <location>
        <begin position="242"/>
        <end position="258"/>
    </location>
</feature>
<name>A0AAW8H592_9ENTR</name>
<feature type="transmembrane region" description="Helical" evidence="1">
    <location>
        <begin position="353"/>
        <end position="373"/>
    </location>
</feature>
<feature type="transmembrane region" description="Helical" evidence="1">
    <location>
        <begin position="87"/>
        <end position="108"/>
    </location>
</feature>
<feature type="transmembrane region" description="Helical" evidence="1">
    <location>
        <begin position="321"/>
        <end position="341"/>
    </location>
</feature>
<dbReference type="EMBL" id="JAVDKS010000001">
    <property type="protein sequence ID" value="MDQ2255112.1"/>
    <property type="molecule type" value="Genomic_DNA"/>
</dbReference>
<evidence type="ECO:0000313" key="2">
    <source>
        <dbReference type="EMBL" id="MDQ2255112.1"/>
    </source>
</evidence>
<dbReference type="AlphaFoldDB" id="A0AAW8H592"/>
<feature type="transmembrane region" description="Helical" evidence="1">
    <location>
        <begin position="186"/>
        <end position="204"/>
    </location>
</feature>
<evidence type="ECO:0000256" key="1">
    <source>
        <dbReference type="SAM" id="Phobius"/>
    </source>
</evidence>
<reference evidence="2 3" key="1">
    <citation type="submission" date="2023-08" db="EMBL/GenBank/DDBJ databases">
        <authorList>
            <person name="Dale J."/>
        </authorList>
    </citation>
    <scope>NUCLEOTIDE SEQUENCE [LARGE SCALE GENOMIC DNA]</scope>
    <source>
        <strain evidence="2 3">2023EL-00788</strain>
    </source>
</reference>
<organism evidence="2 3">
    <name type="scientific">Enterobacter soli</name>
    <dbReference type="NCBI Taxonomy" id="885040"/>
    <lineage>
        <taxon>Bacteria</taxon>
        <taxon>Pseudomonadati</taxon>
        <taxon>Pseudomonadota</taxon>
        <taxon>Gammaproteobacteria</taxon>
        <taxon>Enterobacterales</taxon>
        <taxon>Enterobacteriaceae</taxon>
        <taxon>Enterobacter</taxon>
    </lineage>
</organism>
<proteinExistence type="predicted"/>